<dbReference type="EMBL" id="JWZT01002253">
    <property type="protein sequence ID" value="KII69896.1"/>
    <property type="molecule type" value="Genomic_DNA"/>
</dbReference>
<dbReference type="InterPro" id="IPR029044">
    <property type="entry name" value="Nucleotide-diphossugar_trans"/>
</dbReference>
<evidence type="ECO:0000256" key="6">
    <source>
        <dbReference type="ARBA" id="ARBA00022968"/>
    </source>
</evidence>
<dbReference type="PANTHER" id="PTHR11214:SF3">
    <property type="entry name" value="BETA-1,3-GALACTOSYLTRANSFERASE 6"/>
    <property type="match status" value="1"/>
</dbReference>
<proteinExistence type="inferred from homology"/>
<evidence type="ECO:0000313" key="11">
    <source>
        <dbReference type="EMBL" id="KII69896.1"/>
    </source>
</evidence>
<dbReference type="OrthoDB" id="5954689at2759"/>
<evidence type="ECO:0000256" key="1">
    <source>
        <dbReference type="ARBA" id="ARBA00004323"/>
    </source>
</evidence>
<comment type="subcellular location">
    <subcellularLocation>
        <location evidence="1 10">Golgi apparatus membrane</location>
        <topology evidence="1 10">Single-pass type II membrane protein</topology>
    </subcellularLocation>
</comment>
<evidence type="ECO:0000256" key="4">
    <source>
        <dbReference type="ARBA" id="ARBA00022679"/>
    </source>
</evidence>
<comment type="caution">
    <text evidence="11">The sequence shown here is derived from an EMBL/GenBank/DDBJ whole genome shotgun (WGS) entry which is preliminary data.</text>
</comment>
<evidence type="ECO:0000256" key="8">
    <source>
        <dbReference type="ARBA" id="ARBA00023034"/>
    </source>
</evidence>
<evidence type="ECO:0000256" key="3">
    <source>
        <dbReference type="ARBA" id="ARBA00022676"/>
    </source>
</evidence>
<evidence type="ECO:0000256" key="2">
    <source>
        <dbReference type="ARBA" id="ARBA00008661"/>
    </source>
</evidence>
<dbReference type="InterPro" id="IPR002659">
    <property type="entry name" value="Glyco_trans_31"/>
</dbReference>
<organism evidence="11 12">
    <name type="scientific">Thelohanellus kitauei</name>
    <name type="common">Myxosporean</name>
    <dbReference type="NCBI Taxonomy" id="669202"/>
    <lineage>
        <taxon>Eukaryota</taxon>
        <taxon>Metazoa</taxon>
        <taxon>Cnidaria</taxon>
        <taxon>Myxozoa</taxon>
        <taxon>Myxosporea</taxon>
        <taxon>Bivalvulida</taxon>
        <taxon>Platysporina</taxon>
        <taxon>Myxobolidae</taxon>
        <taxon>Thelohanellus</taxon>
    </lineage>
</organism>
<name>A0A0C2MRP4_THEKT</name>
<evidence type="ECO:0000256" key="10">
    <source>
        <dbReference type="RuleBase" id="RU363063"/>
    </source>
</evidence>
<keyword evidence="5" id="KW-0812">Transmembrane</keyword>
<dbReference type="AlphaFoldDB" id="A0A0C2MRP4"/>
<dbReference type="Gene3D" id="3.90.550.50">
    <property type="match status" value="1"/>
</dbReference>
<gene>
    <name evidence="11" type="ORF">RF11_15676</name>
</gene>
<dbReference type="SUPFAM" id="SSF53448">
    <property type="entry name" value="Nucleotide-diphospho-sugar transferases"/>
    <property type="match status" value="1"/>
</dbReference>
<dbReference type="PANTHER" id="PTHR11214">
    <property type="entry name" value="BETA-1,3-N-ACETYLGLUCOSAMINYLTRANSFERASE"/>
    <property type="match status" value="1"/>
</dbReference>
<dbReference type="GO" id="GO:0016758">
    <property type="term" value="F:hexosyltransferase activity"/>
    <property type="evidence" value="ECO:0007669"/>
    <property type="project" value="InterPro"/>
</dbReference>
<accession>A0A0C2MRP4</accession>
<reference evidence="11 12" key="1">
    <citation type="journal article" date="2014" name="Genome Biol. Evol.">
        <title>The genome of the myxosporean Thelohanellus kitauei shows adaptations to nutrient acquisition within its fish host.</title>
        <authorList>
            <person name="Yang Y."/>
            <person name="Xiong J."/>
            <person name="Zhou Z."/>
            <person name="Huo F."/>
            <person name="Miao W."/>
            <person name="Ran C."/>
            <person name="Liu Y."/>
            <person name="Zhang J."/>
            <person name="Feng J."/>
            <person name="Wang M."/>
            <person name="Wang M."/>
            <person name="Wang L."/>
            <person name="Yao B."/>
        </authorList>
    </citation>
    <scope>NUCLEOTIDE SEQUENCE [LARGE SCALE GENOMIC DNA]</scope>
    <source>
        <strain evidence="11">Wuqing</strain>
    </source>
</reference>
<keyword evidence="7" id="KW-1133">Transmembrane helix</keyword>
<keyword evidence="8 10" id="KW-0333">Golgi apparatus</keyword>
<keyword evidence="4 11" id="KW-0808">Transferase</keyword>
<keyword evidence="12" id="KW-1185">Reference proteome</keyword>
<sequence length="355" mass="42334">MLKLITILCVYLFTILTIQIILFHRSMRNLVASKVTYVDEVKALYSHEKYDYFQNVYPSSFLYNVNYGKLYTTQPFALSVEILDLVLDQILGLYNKNCKSNSKVVIMIISHPRNFLLRQDIRRSYGKNRVNFNYEFAENDPNISHCTFFSIGYLDDTQLNEQVDLETHIYEDIIRVPLLEDYRRTAHKIILTYFLLNMLTNTFDFILKTDDDIFLKINQIIPYLSRLKQTDVFIGHKIYFAFAIRDKTNKWHLSYEEHPDRWLGVYLMGSCYVIRRSIIQNLVMLHNHSRMMGMEDVYISNLVKKMGFQITNSPHLYHCNRYFGCKNSYIIDMGLNPITRQYVINSYHDYIVYRM</sequence>
<dbReference type="OMA" id="VIMIISH"/>
<dbReference type="Proteomes" id="UP000031668">
    <property type="component" value="Unassembled WGS sequence"/>
</dbReference>
<evidence type="ECO:0000256" key="5">
    <source>
        <dbReference type="ARBA" id="ARBA00022692"/>
    </source>
</evidence>
<protein>
    <recommendedName>
        <fullName evidence="10">Hexosyltransferase</fullName>
        <ecNumber evidence="10">2.4.1.-</ecNumber>
    </recommendedName>
</protein>
<dbReference type="GO" id="GO:0000139">
    <property type="term" value="C:Golgi membrane"/>
    <property type="evidence" value="ECO:0007669"/>
    <property type="project" value="UniProtKB-SubCell"/>
</dbReference>
<dbReference type="EC" id="2.4.1.-" evidence="10"/>
<evidence type="ECO:0000256" key="7">
    <source>
        <dbReference type="ARBA" id="ARBA00022989"/>
    </source>
</evidence>
<comment type="similarity">
    <text evidence="2 10">Belongs to the glycosyltransferase 31 family.</text>
</comment>
<dbReference type="Pfam" id="PF01762">
    <property type="entry name" value="Galactosyl_T"/>
    <property type="match status" value="1"/>
</dbReference>
<dbReference type="GO" id="GO:0006493">
    <property type="term" value="P:protein O-linked glycosylation"/>
    <property type="evidence" value="ECO:0007669"/>
    <property type="project" value="TreeGrafter"/>
</dbReference>
<keyword evidence="9" id="KW-0472">Membrane</keyword>
<evidence type="ECO:0000313" key="12">
    <source>
        <dbReference type="Proteomes" id="UP000031668"/>
    </source>
</evidence>
<keyword evidence="3 10" id="KW-0328">Glycosyltransferase</keyword>
<keyword evidence="6" id="KW-0735">Signal-anchor</keyword>
<evidence type="ECO:0000256" key="9">
    <source>
        <dbReference type="ARBA" id="ARBA00023136"/>
    </source>
</evidence>